<organism evidence="4">
    <name type="scientific">uncultured Rhizobium sp</name>
    <dbReference type="NCBI Taxonomy" id="155567"/>
    <lineage>
        <taxon>Bacteria</taxon>
        <taxon>Pseudomonadati</taxon>
        <taxon>Pseudomonadota</taxon>
        <taxon>Alphaproteobacteria</taxon>
        <taxon>Hyphomicrobiales</taxon>
        <taxon>Rhizobiaceae</taxon>
        <taxon>Rhizobium/Agrobacterium group</taxon>
        <taxon>Rhizobium</taxon>
        <taxon>environmental samples</taxon>
    </lineage>
</organism>
<dbReference type="SUPFAM" id="SSF51120">
    <property type="entry name" value="beta-Roll"/>
    <property type="match status" value="1"/>
</dbReference>
<dbReference type="InterPro" id="IPR050557">
    <property type="entry name" value="RTX_toxin/Mannuronan_C5-epim"/>
</dbReference>
<dbReference type="Gene3D" id="2.150.10.10">
    <property type="entry name" value="Serralysin-like metalloprotease, C-terminal"/>
    <property type="match status" value="1"/>
</dbReference>
<evidence type="ECO:0000256" key="3">
    <source>
        <dbReference type="SAM" id="MobiDB-lite"/>
    </source>
</evidence>
<dbReference type="AlphaFoldDB" id="A0A060C2L0"/>
<evidence type="ECO:0000256" key="1">
    <source>
        <dbReference type="ARBA" id="ARBA00004613"/>
    </source>
</evidence>
<name>A0A060C2L0_9HYPH</name>
<reference evidence="4" key="1">
    <citation type="journal article" date="2013" name="Environ. Microbiol.">
        <title>Seasonally variable intestinal metagenomes of the red palm weevil (Rhynchophorus ferrugineus).</title>
        <authorList>
            <person name="Jia S."/>
            <person name="Zhang X."/>
            <person name="Zhang G."/>
            <person name="Yin A."/>
            <person name="Zhang S."/>
            <person name="Li F."/>
            <person name="Wang L."/>
            <person name="Zhao D."/>
            <person name="Yun Q."/>
            <person name="Tala"/>
            <person name="Wang J."/>
            <person name="Sun G."/>
            <person name="Baabdullah M."/>
            <person name="Yu X."/>
            <person name="Hu S."/>
            <person name="Al-Mssallem I.S."/>
            <person name="Yu J."/>
        </authorList>
    </citation>
    <scope>NUCLEOTIDE SEQUENCE</scope>
</reference>
<proteinExistence type="predicted"/>
<dbReference type="InterPro" id="IPR011049">
    <property type="entry name" value="Serralysin-like_metalloprot_C"/>
</dbReference>
<dbReference type="InterPro" id="IPR001343">
    <property type="entry name" value="Hemolysn_Ca-bd"/>
</dbReference>
<dbReference type="InterPro" id="IPR018511">
    <property type="entry name" value="Hemolysin-typ_Ca-bd_CS"/>
</dbReference>
<dbReference type="EMBL" id="KF119708">
    <property type="protein sequence ID" value="AIA86976.1"/>
    <property type="molecule type" value="Genomic_DNA"/>
</dbReference>
<dbReference type="PRINTS" id="PR00313">
    <property type="entry name" value="CABNDNGRPT"/>
</dbReference>
<feature type="non-terminal residue" evidence="4">
    <location>
        <position position="1"/>
    </location>
</feature>
<protein>
    <submittedName>
        <fullName evidence="4">CAZy families PL9 protein</fullName>
    </submittedName>
</protein>
<comment type="subcellular location">
    <subcellularLocation>
        <location evidence="1">Secreted</location>
    </subcellularLocation>
</comment>
<dbReference type="GO" id="GO:0005509">
    <property type="term" value="F:calcium ion binding"/>
    <property type="evidence" value="ECO:0007669"/>
    <property type="project" value="InterPro"/>
</dbReference>
<feature type="region of interest" description="Disordered" evidence="3">
    <location>
        <begin position="1"/>
        <end position="39"/>
    </location>
</feature>
<feature type="compositionally biased region" description="Polar residues" evidence="3">
    <location>
        <begin position="91"/>
        <end position="101"/>
    </location>
</feature>
<sequence length="101" mass="9573">AGNDTLVGGAGNDTLDGGAGDDVLQPGTGRDLVTGGDGRDTVSYADAGSSVTVMLWGKTTGGAALGDTLSGIEGVIGSDYKASSPAPPGMTGSSEASATIP</sequence>
<dbReference type="PANTHER" id="PTHR38340:SF1">
    <property type="entry name" value="S-LAYER PROTEIN"/>
    <property type="match status" value="1"/>
</dbReference>
<evidence type="ECO:0000256" key="2">
    <source>
        <dbReference type="ARBA" id="ARBA00022525"/>
    </source>
</evidence>
<feature type="region of interest" description="Disordered" evidence="3">
    <location>
        <begin position="79"/>
        <end position="101"/>
    </location>
</feature>
<dbReference type="PANTHER" id="PTHR38340">
    <property type="entry name" value="S-LAYER PROTEIN"/>
    <property type="match status" value="1"/>
</dbReference>
<keyword evidence="2" id="KW-0964">Secreted</keyword>
<dbReference type="PROSITE" id="PS00330">
    <property type="entry name" value="HEMOLYSIN_CALCIUM"/>
    <property type="match status" value="1"/>
</dbReference>
<dbReference type="Pfam" id="PF00353">
    <property type="entry name" value="HemolysinCabind"/>
    <property type="match status" value="1"/>
</dbReference>
<accession>A0A060C2L0</accession>
<dbReference type="GO" id="GO:0005576">
    <property type="term" value="C:extracellular region"/>
    <property type="evidence" value="ECO:0007669"/>
    <property type="project" value="UniProtKB-SubCell"/>
</dbReference>
<evidence type="ECO:0000313" key="4">
    <source>
        <dbReference type="EMBL" id="AIA86976.1"/>
    </source>
</evidence>